<name>A0A2W7HVG3_9PROT</name>
<sequence>MRTKKGNQLHSKGNKLPFFENAKEARECYAREIGTALRSEIAATGRSAKDIMRWTRASERAVKGWISGKRGPSGEHLIPLMACSDAVFAAVLKVTGRERSSRGRQVAEVRRLLGEVVRALDEIDR</sequence>
<protein>
    <submittedName>
        <fullName evidence="1">Uncharacterized protein</fullName>
    </submittedName>
</protein>
<gene>
    <name evidence="1" type="ORF">C8P66_13425</name>
</gene>
<dbReference type="EMBL" id="QKYU01000034">
    <property type="protein sequence ID" value="PZW38731.1"/>
    <property type="molecule type" value="Genomic_DNA"/>
</dbReference>
<comment type="caution">
    <text evidence="1">The sequence shown here is derived from an EMBL/GenBank/DDBJ whole genome shotgun (WGS) entry which is preliminary data.</text>
</comment>
<evidence type="ECO:0000313" key="2">
    <source>
        <dbReference type="Proteomes" id="UP000249688"/>
    </source>
</evidence>
<dbReference type="Proteomes" id="UP000249688">
    <property type="component" value="Unassembled WGS sequence"/>
</dbReference>
<reference evidence="1 2" key="1">
    <citation type="submission" date="2018-06" db="EMBL/GenBank/DDBJ databases">
        <title>Genomic Encyclopedia of Archaeal and Bacterial Type Strains, Phase II (KMG-II): from individual species to whole genera.</title>
        <authorList>
            <person name="Goeker M."/>
        </authorList>
    </citation>
    <scope>NUCLEOTIDE SEQUENCE [LARGE SCALE GENOMIC DNA]</scope>
    <source>
        <strain evidence="1 2">DSM 24525</strain>
    </source>
</reference>
<accession>A0A2W7HVG3</accession>
<keyword evidence="2" id="KW-1185">Reference proteome</keyword>
<dbReference type="AlphaFoldDB" id="A0A2W7HVG3"/>
<proteinExistence type="predicted"/>
<organism evidence="1 2">
    <name type="scientific">Humitalea rosea</name>
    <dbReference type="NCBI Taxonomy" id="990373"/>
    <lineage>
        <taxon>Bacteria</taxon>
        <taxon>Pseudomonadati</taxon>
        <taxon>Pseudomonadota</taxon>
        <taxon>Alphaproteobacteria</taxon>
        <taxon>Acetobacterales</taxon>
        <taxon>Roseomonadaceae</taxon>
        <taxon>Humitalea</taxon>
    </lineage>
</organism>
<evidence type="ECO:0000313" key="1">
    <source>
        <dbReference type="EMBL" id="PZW38731.1"/>
    </source>
</evidence>